<evidence type="ECO:0000313" key="3">
    <source>
        <dbReference type="EMBL" id="EEI16374.1"/>
    </source>
</evidence>
<dbReference type="Proteomes" id="UP000006196">
    <property type="component" value="Unassembled WGS sequence"/>
</dbReference>
<dbReference type="HOGENOM" id="CLU_2272650_0_0_11"/>
<evidence type="ECO:0000259" key="2">
    <source>
        <dbReference type="Pfam" id="PF07853"/>
    </source>
</evidence>
<dbReference type="InterPro" id="IPR012867">
    <property type="entry name" value="DUF1648"/>
</dbReference>
<proteinExistence type="predicted"/>
<feature type="transmembrane region" description="Helical" evidence="1">
    <location>
        <begin position="63"/>
        <end position="86"/>
    </location>
</feature>
<organism evidence="3 4">
    <name type="scientific">Corynebacterium lipophiloflavum (strain ATCC 700352 / DSM 44291 / CCUG 37336 / JCM 10383 / DMMZ 1944)</name>
    <dbReference type="NCBI Taxonomy" id="525263"/>
    <lineage>
        <taxon>Bacteria</taxon>
        <taxon>Bacillati</taxon>
        <taxon>Actinomycetota</taxon>
        <taxon>Actinomycetes</taxon>
        <taxon>Mycobacteriales</taxon>
        <taxon>Corynebacteriaceae</taxon>
        <taxon>Corynebacterium</taxon>
    </lineage>
</organism>
<feature type="domain" description="DUF1648" evidence="2">
    <location>
        <begin position="25"/>
        <end position="70"/>
    </location>
</feature>
<dbReference type="AlphaFoldDB" id="C0XTP8"/>
<dbReference type="Pfam" id="PF07853">
    <property type="entry name" value="DUF1648"/>
    <property type="match status" value="1"/>
</dbReference>
<dbReference type="EMBL" id="ACHJ01000151">
    <property type="protein sequence ID" value="EEI16374.1"/>
    <property type="molecule type" value="Genomic_DNA"/>
</dbReference>
<dbReference type="STRING" id="525263.HMPREF0298_1818"/>
<keyword evidence="1" id="KW-0812">Transmembrane</keyword>
<sequence length="102" mass="10953">MSDDDGIYELVPAPLGWLVAQYEVIALCVLVLGLNYDRIPDPLPVHWGPSGQADSWTDKSAGAVFGMLAISIVPLGVLTSVIVYAAHQQAKIAHRELPKKAC</sequence>
<comment type="caution">
    <text evidence="3">The sequence shown here is derived from an EMBL/GenBank/DDBJ whole genome shotgun (WGS) entry which is preliminary data.</text>
</comment>
<keyword evidence="4" id="KW-1185">Reference proteome</keyword>
<dbReference type="OrthoDB" id="9808690at2"/>
<reference evidence="3" key="1">
    <citation type="submission" date="2009-01" db="EMBL/GenBank/DDBJ databases">
        <authorList>
            <person name="Qin X."/>
            <person name="Bachman B."/>
            <person name="Battles P."/>
            <person name="Bell A."/>
            <person name="Bess C."/>
            <person name="Bickham C."/>
            <person name="Chaboub L."/>
            <person name="Chen D."/>
            <person name="Coyle M."/>
            <person name="Deiros D.R."/>
            <person name="Dinh H."/>
            <person name="Forbes L."/>
            <person name="Fowler G."/>
            <person name="Francisco L."/>
            <person name="Fu Q."/>
            <person name="Gubbala S."/>
            <person name="Hale W."/>
            <person name="Han Y."/>
            <person name="Hemphill L."/>
            <person name="Highlander S.K."/>
            <person name="Hirani K."/>
            <person name="Hogues M."/>
            <person name="Jackson L."/>
            <person name="Jakkamsetti A."/>
            <person name="Javaid M."/>
            <person name="Jiang H."/>
            <person name="Korchina V."/>
            <person name="Kovar C."/>
            <person name="Lara F."/>
            <person name="Lee S."/>
            <person name="Mata R."/>
            <person name="Mathew T."/>
            <person name="Moen C."/>
            <person name="Morales K."/>
            <person name="Munidasa M."/>
            <person name="Nazareth L."/>
            <person name="Ngo R."/>
            <person name="Nguyen L."/>
            <person name="Okwuonu G."/>
            <person name="Ongeri F."/>
            <person name="Patil S."/>
            <person name="Petrosino J."/>
            <person name="Pham C."/>
            <person name="Pham P."/>
            <person name="Pu L.-L."/>
            <person name="Puazo M."/>
            <person name="Raj R."/>
            <person name="Reid J."/>
            <person name="Rouhana J."/>
            <person name="Saada N."/>
            <person name="Shang Y."/>
            <person name="Simmons D."/>
            <person name="Thornton R."/>
            <person name="Warren J."/>
            <person name="Weissenberger G."/>
            <person name="Zhang J."/>
            <person name="Zhang L."/>
            <person name="Zhou C."/>
            <person name="Zhu D."/>
            <person name="Muzny D."/>
            <person name="Worley K."/>
            <person name="Gibbs R."/>
        </authorList>
    </citation>
    <scope>NUCLEOTIDE SEQUENCE [LARGE SCALE GENOMIC DNA]</scope>
    <source>
        <strain evidence="3">DSM 44291</strain>
    </source>
</reference>
<gene>
    <name evidence="3" type="ORF">HMPREF0298_1818</name>
</gene>
<accession>C0XTP8</accession>
<keyword evidence="1" id="KW-0472">Membrane</keyword>
<evidence type="ECO:0000256" key="1">
    <source>
        <dbReference type="SAM" id="Phobius"/>
    </source>
</evidence>
<name>C0XTP8_CORLD</name>
<dbReference type="RefSeq" id="WP_006839111.1">
    <property type="nucleotide sequence ID" value="NZ_GG667191.1"/>
</dbReference>
<protein>
    <recommendedName>
        <fullName evidence="2">DUF1648 domain-containing protein</fullName>
    </recommendedName>
</protein>
<evidence type="ECO:0000313" key="4">
    <source>
        <dbReference type="Proteomes" id="UP000006196"/>
    </source>
</evidence>
<keyword evidence="1" id="KW-1133">Transmembrane helix</keyword>